<dbReference type="OrthoDB" id="9805171at2"/>
<keyword evidence="1" id="KW-0808">Transferase</keyword>
<dbReference type="SUPFAM" id="SSF53335">
    <property type="entry name" value="S-adenosyl-L-methionine-dependent methyltransferases"/>
    <property type="match status" value="1"/>
</dbReference>
<reference evidence="1 2" key="1">
    <citation type="submission" date="2018-03" db="EMBL/GenBank/DDBJ databases">
        <title>Genomic Encyclopedia of Archaeal and Bacterial Type Strains, Phase II (KMG-II): from individual species to whole genera.</title>
        <authorList>
            <person name="Goeker M."/>
        </authorList>
    </citation>
    <scope>NUCLEOTIDE SEQUENCE [LARGE SCALE GENOMIC DNA]</scope>
    <source>
        <strain evidence="1 2">DSM 100346</strain>
    </source>
</reference>
<protein>
    <submittedName>
        <fullName evidence="1">Ubiquinone/menaquinone biosynthesis C-methylase UbiE</fullName>
    </submittedName>
</protein>
<dbReference type="InterPro" id="IPR029063">
    <property type="entry name" value="SAM-dependent_MTases_sf"/>
</dbReference>
<dbReference type="AlphaFoldDB" id="A0A316ASV6"/>
<comment type="caution">
    <text evidence="1">The sequence shown here is derived from an EMBL/GenBank/DDBJ whole genome shotgun (WGS) entry which is preliminary data.</text>
</comment>
<dbReference type="RefSeq" id="WP_109672596.1">
    <property type="nucleotide sequence ID" value="NZ_QGDT01000001.1"/>
</dbReference>
<dbReference type="GO" id="GO:0008168">
    <property type="term" value="F:methyltransferase activity"/>
    <property type="evidence" value="ECO:0007669"/>
    <property type="project" value="UniProtKB-KW"/>
</dbReference>
<dbReference type="Proteomes" id="UP000245880">
    <property type="component" value="Unassembled WGS sequence"/>
</dbReference>
<dbReference type="Pfam" id="PF13489">
    <property type="entry name" value="Methyltransf_23"/>
    <property type="match status" value="1"/>
</dbReference>
<dbReference type="GO" id="GO:0032259">
    <property type="term" value="P:methylation"/>
    <property type="evidence" value="ECO:0007669"/>
    <property type="project" value="UniProtKB-KW"/>
</dbReference>
<name>A0A316ASV6_9BACT</name>
<organism evidence="1 2">
    <name type="scientific">Dyadobacter jejuensis</name>
    <dbReference type="NCBI Taxonomy" id="1082580"/>
    <lineage>
        <taxon>Bacteria</taxon>
        <taxon>Pseudomonadati</taxon>
        <taxon>Bacteroidota</taxon>
        <taxon>Cytophagia</taxon>
        <taxon>Cytophagales</taxon>
        <taxon>Spirosomataceae</taxon>
        <taxon>Dyadobacter</taxon>
    </lineage>
</organism>
<dbReference type="CDD" id="cd02440">
    <property type="entry name" value="AdoMet_MTases"/>
    <property type="match status" value="1"/>
</dbReference>
<evidence type="ECO:0000313" key="1">
    <source>
        <dbReference type="EMBL" id="PWJ60399.1"/>
    </source>
</evidence>
<dbReference type="PANTHER" id="PTHR43861">
    <property type="entry name" value="TRANS-ACONITATE 2-METHYLTRANSFERASE-RELATED"/>
    <property type="match status" value="1"/>
</dbReference>
<keyword evidence="1" id="KW-0489">Methyltransferase</keyword>
<gene>
    <name evidence="1" type="ORF">CLV98_101583</name>
</gene>
<dbReference type="EMBL" id="QGDT01000001">
    <property type="protein sequence ID" value="PWJ60399.1"/>
    <property type="molecule type" value="Genomic_DNA"/>
</dbReference>
<proteinExistence type="predicted"/>
<evidence type="ECO:0000313" key="2">
    <source>
        <dbReference type="Proteomes" id="UP000245880"/>
    </source>
</evidence>
<accession>A0A316ASV6</accession>
<keyword evidence="1" id="KW-0830">Ubiquinone</keyword>
<dbReference type="Gene3D" id="3.40.50.150">
    <property type="entry name" value="Vaccinia Virus protein VP39"/>
    <property type="match status" value="1"/>
</dbReference>
<keyword evidence="2" id="KW-1185">Reference proteome</keyword>
<sequence length="227" mass="25839">MMTDIYISKNEIYYTNTRKDILSMMPKKSDQKVLEIGAGGGDTLVAIKKSGYAQEVWGIELFKLDGTNQSHEAIDQMFIADIEKDELNIPNNYFDVIICGDVLEHLVDPWAAMEKINKWTKTGGVFIASIPNIRELSAFYHIVLGGSFAYNPEGGIFDKTHLRFFCKKNMRDLFEQKGFDVTEMIPSFMFTGTFEKGVNLRRVSNMLTLGLFNQFLALQYITVGVKR</sequence>